<keyword evidence="2" id="KW-1185">Reference proteome</keyword>
<evidence type="ECO:0000313" key="1">
    <source>
        <dbReference type="EMBL" id="KAJ8630933.1"/>
    </source>
</evidence>
<comment type="caution">
    <text evidence="1">The sequence shown here is derived from an EMBL/GenBank/DDBJ whole genome shotgun (WGS) entry which is preliminary data.</text>
</comment>
<organism evidence="1 2">
    <name type="scientific">Persea americana</name>
    <name type="common">Avocado</name>
    <dbReference type="NCBI Taxonomy" id="3435"/>
    <lineage>
        <taxon>Eukaryota</taxon>
        <taxon>Viridiplantae</taxon>
        <taxon>Streptophyta</taxon>
        <taxon>Embryophyta</taxon>
        <taxon>Tracheophyta</taxon>
        <taxon>Spermatophyta</taxon>
        <taxon>Magnoliopsida</taxon>
        <taxon>Magnoliidae</taxon>
        <taxon>Laurales</taxon>
        <taxon>Lauraceae</taxon>
        <taxon>Persea</taxon>
    </lineage>
</organism>
<reference evidence="1 2" key="1">
    <citation type="journal article" date="2022" name="Hortic Res">
        <title>A haplotype resolved chromosomal level avocado genome allows analysis of novel avocado genes.</title>
        <authorList>
            <person name="Nath O."/>
            <person name="Fletcher S.J."/>
            <person name="Hayward A."/>
            <person name="Shaw L.M."/>
            <person name="Masouleh A.K."/>
            <person name="Furtado A."/>
            <person name="Henry R.J."/>
            <person name="Mitter N."/>
        </authorList>
    </citation>
    <scope>NUCLEOTIDE SEQUENCE [LARGE SCALE GENOMIC DNA]</scope>
    <source>
        <strain evidence="2">cv. Hass</strain>
    </source>
</reference>
<dbReference type="Proteomes" id="UP001234297">
    <property type="component" value="Chromosome 7"/>
</dbReference>
<dbReference type="EMBL" id="CM056815">
    <property type="protein sequence ID" value="KAJ8630933.1"/>
    <property type="molecule type" value="Genomic_DNA"/>
</dbReference>
<proteinExistence type="predicted"/>
<name>A0ACC2LCP7_PERAE</name>
<protein>
    <submittedName>
        <fullName evidence="1">Uncharacterized protein</fullName>
    </submittedName>
</protein>
<evidence type="ECO:0000313" key="2">
    <source>
        <dbReference type="Proteomes" id="UP001234297"/>
    </source>
</evidence>
<gene>
    <name evidence="1" type="ORF">MRB53_024256</name>
</gene>
<sequence length="288" mass="31748">MATIPIPIPNKEMEEISTPEKLESDFQDEMELSAPHGWRKKKKFTPKKGVTLRRNEIFFISPTGEEIRNKRQLEQYLKSHPGGPSSTEFDWGTGDTPRRSARINDKVKATETPEGEQAKKRGKKSSDSKEEDEEKEGDRETEAPEAAAATTEPKDIADAEMKEVGDGGKVATKEIGAKETSVEQKDQEEVDNNDENPQISEIKSDAKETEHKKLAEQKEKAEGGQSVESDTPPPTSELVNGDAKSLKETEGEEGLPEKDIDNDIKPKSAEVQSSINGVDALHPPPVSC</sequence>
<accession>A0ACC2LCP7</accession>